<evidence type="ECO:0000313" key="2">
    <source>
        <dbReference type="EMBL" id="KAF1756248.1"/>
    </source>
</evidence>
<sequence length="824" mass="94491">MNVPRRSSDRIKLEQADGESGKDDVDSGGEDSNQSEQHENNLDEGCGTEDEETLNISDEENCERENWNGEIRQVENFTEMDNLEYDVETANVNENRVILENNYLDELDYRLQAYVNFVVSEGISNKCIERMDGLMTVLYGSEPIFSKSDVLNVISEMRKSVVMETKYYCNRCGGKKTGKRVNCSKCKFSAKNLLETVTFVKCDVNWQLKQFLKTHGFEIVLAHQKIHNSLEQFRPQDIRRYPKYRSLMETVEQFERKQLNLMCTYSSDGALFKRISRREATPVYLNIEGVDIETKKAGNAISLLALSFSDGGVKKSLIQEIVEKTFGPLENLKIEVDLLGNKYSFKVRVMSVLCDMKEQAALTSLPNWNQIQGCSKCLTVGRKKSNGKVTYDNYYQSRLRTDDEMLLSSENQEHGYTCETVPEIYRYVVPTSVDVDPFHIRGMGVSKQIVSEFLKVDKWRSCRMNDIERDMLKQSIDNIVPFTSETVKTQSFKKLSKLTGREYDKLALNLCALIGLVGPYQCVDWNALYLGWHFSLEFLGSVLGVPLSIRDLLNSCYEMHVFLEKDSITMKWHSFYRHLLDHETQYGALHTTEIYEREHKTMMTTLHHQSSNCENIVVSRYCARKIMMECLNFKLPGLTPSIRENVEKSMRRSDSFIFDIFKPSNTLSKEELIREHQALLDHFNLPVDVKFHKRAYATSVIGSYAISADAYWKNERSASSFVMFTDSISGAFKFGQIQLLFSHTSSTYLLCTEFELEPLLLTVQNWKNSNMSLIARKVVDACLAFPSTIGKIVGEKYSIVSLSSVICPSIIISFAGHRFIKMSS</sequence>
<dbReference type="EMBL" id="WUAV01000004">
    <property type="protein sequence ID" value="KAF1756248.1"/>
    <property type="molecule type" value="Genomic_DNA"/>
</dbReference>
<proteinExistence type="predicted"/>
<dbReference type="RefSeq" id="XP_053584104.1">
    <property type="nucleotide sequence ID" value="XM_053729332.1"/>
</dbReference>
<dbReference type="CTD" id="78775594"/>
<dbReference type="AlphaFoldDB" id="A0A6A5GLP1"/>
<evidence type="ECO:0000313" key="3">
    <source>
        <dbReference type="Proteomes" id="UP000483820"/>
    </source>
</evidence>
<dbReference type="KEGG" id="crq:GCK72_012701"/>
<accession>A0A6A5GLP1</accession>
<protein>
    <submittedName>
        <fullName evidence="2">Uncharacterized protein</fullName>
    </submittedName>
</protein>
<gene>
    <name evidence="2" type="ORF">GCK72_012701</name>
</gene>
<reference evidence="2 3" key="1">
    <citation type="submission" date="2019-12" db="EMBL/GenBank/DDBJ databases">
        <title>Chromosome-level assembly of the Caenorhabditis remanei genome.</title>
        <authorList>
            <person name="Teterina A.A."/>
            <person name="Willis J.H."/>
            <person name="Phillips P.C."/>
        </authorList>
    </citation>
    <scope>NUCLEOTIDE SEQUENCE [LARGE SCALE GENOMIC DNA]</scope>
    <source>
        <strain evidence="2 3">PX506</strain>
        <tissue evidence="2">Whole organism</tissue>
    </source>
</reference>
<name>A0A6A5GLP1_CAERE</name>
<dbReference type="GeneID" id="78775594"/>
<evidence type="ECO:0000256" key="1">
    <source>
        <dbReference type="SAM" id="MobiDB-lite"/>
    </source>
</evidence>
<comment type="caution">
    <text evidence="2">The sequence shown here is derived from an EMBL/GenBank/DDBJ whole genome shotgun (WGS) entry which is preliminary data.</text>
</comment>
<feature type="compositionally biased region" description="Basic and acidic residues" evidence="1">
    <location>
        <begin position="1"/>
        <end position="25"/>
    </location>
</feature>
<organism evidence="2 3">
    <name type="scientific">Caenorhabditis remanei</name>
    <name type="common">Caenorhabditis vulgaris</name>
    <dbReference type="NCBI Taxonomy" id="31234"/>
    <lineage>
        <taxon>Eukaryota</taxon>
        <taxon>Metazoa</taxon>
        <taxon>Ecdysozoa</taxon>
        <taxon>Nematoda</taxon>
        <taxon>Chromadorea</taxon>
        <taxon>Rhabditida</taxon>
        <taxon>Rhabditina</taxon>
        <taxon>Rhabditomorpha</taxon>
        <taxon>Rhabditoidea</taxon>
        <taxon>Rhabditidae</taxon>
        <taxon>Peloderinae</taxon>
        <taxon>Caenorhabditis</taxon>
    </lineage>
</organism>
<dbReference type="Proteomes" id="UP000483820">
    <property type="component" value="Chromosome IV"/>
</dbReference>
<feature type="compositionally biased region" description="Acidic residues" evidence="1">
    <location>
        <begin position="46"/>
        <end position="61"/>
    </location>
</feature>
<feature type="region of interest" description="Disordered" evidence="1">
    <location>
        <begin position="1"/>
        <end position="61"/>
    </location>
</feature>